<dbReference type="GeneID" id="14211882"/>
<evidence type="ECO:0000256" key="2">
    <source>
        <dbReference type="ARBA" id="ARBA00022982"/>
    </source>
</evidence>
<dbReference type="SUPFAM" id="SSF52833">
    <property type="entry name" value="Thioredoxin-like"/>
    <property type="match status" value="1"/>
</dbReference>
<dbReference type="GO" id="GO:0015035">
    <property type="term" value="F:protein-disulfide reductase activity"/>
    <property type="evidence" value="ECO:0007669"/>
    <property type="project" value="InterPro"/>
</dbReference>
<keyword evidence="7" id="KW-1185">Reference proteome</keyword>
<name>L0AB55_CALLD</name>
<evidence type="ECO:0000256" key="4">
    <source>
        <dbReference type="ARBA" id="ARBA00023284"/>
    </source>
</evidence>
<dbReference type="InterPro" id="IPR005746">
    <property type="entry name" value="Thioredoxin"/>
</dbReference>
<dbReference type="InterPro" id="IPR036249">
    <property type="entry name" value="Thioredoxin-like_sf"/>
</dbReference>
<dbReference type="HOGENOM" id="CLU_090389_10_1_2"/>
<organism evidence="6 7">
    <name type="scientific">Caldisphaera lagunensis (strain DSM 15908 / JCM 11604 / ANMR 0165 / IC-154)</name>
    <dbReference type="NCBI Taxonomy" id="1056495"/>
    <lineage>
        <taxon>Archaea</taxon>
        <taxon>Thermoproteota</taxon>
        <taxon>Thermoprotei</taxon>
        <taxon>Acidilobales</taxon>
        <taxon>Caldisphaeraceae</taxon>
        <taxon>Caldisphaera</taxon>
    </lineage>
</organism>
<protein>
    <submittedName>
        <fullName evidence="6">Thioredoxin</fullName>
    </submittedName>
</protein>
<keyword evidence="4" id="KW-0676">Redox-active center</keyword>
<dbReference type="RefSeq" id="WP_015232275.1">
    <property type="nucleotide sequence ID" value="NC_019791.1"/>
</dbReference>
<dbReference type="FunFam" id="3.40.30.10:FF:000001">
    <property type="entry name" value="Thioredoxin"/>
    <property type="match status" value="1"/>
</dbReference>
<dbReference type="Proteomes" id="UP000010469">
    <property type="component" value="Chromosome"/>
</dbReference>
<evidence type="ECO:0000259" key="5">
    <source>
        <dbReference type="PROSITE" id="PS51352"/>
    </source>
</evidence>
<dbReference type="PANTHER" id="PTHR45663:SF11">
    <property type="entry name" value="GEO12009P1"/>
    <property type="match status" value="1"/>
</dbReference>
<keyword evidence="1" id="KW-0813">Transport</keyword>
<dbReference type="InterPro" id="IPR013766">
    <property type="entry name" value="Thioredoxin_domain"/>
</dbReference>
<evidence type="ECO:0000313" key="7">
    <source>
        <dbReference type="Proteomes" id="UP000010469"/>
    </source>
</evidence>
<reference evidence="7" key="1">
    <citation type="submission" date="2012-03" db="EMBL/GenBank/DDBJ databases">
        <title>Complete genome of Caldisphaera lagunensis DSM 15908.</title>
        <authorList>
            <person name="Lucas S."/>
            <person name="Copeland A."/>
            <person name="Lapidus A."/>
            <person name="Glavina del Rio T."/>
            <person name="Dalin E."/>
            <person name="Tice H."/>
            <person name="Bruce D."/>
            <person name="Goodwin L."/>
            <person name="Pitluck S."/>
            <person name="Peters L."/>
            <person name="Mikhailova N."/>
            <person name="Teshima H."/>
            <person name="Kyrpides N."/>
            <person name="Mavromatis K."/>
            <person name="Ivanova N."/>
            <person name="Brettin T."/>
            <person name="Detter J.C."/>
            <person name="Han C."/>
            <person name="Larimer F."/>
            <person name="Land M."/>
            <person name="Hauser L."/>
            <person name="Markowitz V."/>
            <person name="Cheng J.-F."/>
            <person name="Hugenholtz P."/>
            <person name="Woyke T."/>
            <person name="Wu D."/>
            <person name="Spring S."/>
            <person name="Schroeder M."/>
            <person name="Brambilla E."/>
            <person name="Klenk H.-P."/>
            <person name="Eisen J.A."/>
        </authorList>
    </citation>
    <scope>NUCLEOTIDE SEQUENCE [LARGE SCALE GENOMIC DNA]</scope>
    <source>
        <strain evidence="7">DSM 15908 / JCM 11604 / IC-154</strain>
    </source>
</reference>
<keyword evidence="2" id="KW-0249">Electron transport</keyword>
<evidence type="ECO:0000256" key="3">
    <source>
        <dbReference type="ARBA" id="ARBA00023157"/>
    </source>
</evidence>
<evidence type="ECO:0000256" key="1">
    <source>
        <dbReference type="ARBA" id="ARBA00022448"/>
    </source>
</evidence>
<keyword evidence="3" id="KW-1015">Disulfide bond</keyword>
<dbReference type="STRING" id="1056495.Calag_0622"/>
<dbReference type="Gene3D" id="3.40.30.10">
    <property type="entry name" value="Glutaredoxin"/>
    <property type="match status" value="1"/>
</dbReference>
<dbReference type="InterPro" id="IPR017937">
    <property type="entry name" value="Thioredoxin_CS"/>
</dbReference>
<gene>
    <name evidence="6" type="ordered locus">Calag_0622</name>
</gene>
<evidence type="ECO:0000313" key="6">
    <source>
        <dbReference type="EMBL" id="AFZ70377.1"/>
    </source>
</evidence>
<dbReference type="KEGG" id="clg:Calag_0622"/>
<dbReference type="eggNOG" id="arCOG01972">
    <property type="taxonomic scope" value="Archaea"/>
</dbReference>
<dbReference type="EMBL" id="CP003378">
    <property type="protein sequence ID" value="AFZ70377.1"/>
    <property type="molecule type" value="Genomic_DNA"/>
</dbReference>
<dbReference type="PRINTS" id="PR00421">
    <property type="entry name" value="THIOREDOXIN"/>
</dbReference>
<dbReference type="PROSITE" id="PS00194">
    <property type="entry name" value="THIOREDOXIN_1"/>
    <property type="match status" value="1"/>
</dbReference>
<dbReference type="PANTHER" id="PTHR45663">
    <property type="entry name" value="GEO12009P1"/>
    <property type="match status" value="1"/>
</dbReference>
<sequence length="147" mass="16917">MPDISDLDDPELKEILSRKAMEIIKESSKKDNNKNIDINEGPIELNDNNFDEFISKNKGVVVDFWAPWCAPCHMLSPMLEDLSTKYTDIKFVKVNADESPMTASKFYVMSLPTTMLFLNGEPVDRIVGVVPYEVLEERIRWLQAKLY</sequence>
<dbReference type="OrthoDB" id="35385at2157"/>
<dbReference type="PROSITE" id="PS51352">
    <property type="entry name" value="THIOREDOXIN_2"/>
    <property type="match status" value="1"/>
</dbReference>
<dbReference type="NCBIfam" id="TIGR01068">
    <property type="entry name" value="thioredoxin"/>
    <property type="match status" value="1"/>
</dbReference>
<feature type="domain" description="Thioredoxin" evidence="5">
    <location>
        <begin position="24"/>
        <end position="144"/>
    </location>
</feature>
<dbReference type="Pfam" id="PF00085">
    <property type="entry name" value="Thioredoxin"/>
    <property type="match status" value="1"/>
</dbReference>
<dbReference type="AlphaFoldDB" id="L0AB55"/>
<dbReference type="GO" id="GO:0005737">
    <property type="term" value="C:cytoplasm"/>
    <property type="evidence" value="ECO:0007669"/>
    <property type="project" value="TreeGrafter"/>
</dbReference>
<dbReference type="CDD" id="cd02947">
    <property type="entry name" value="TRX_family"/>
    <property type="match status" value="1"/>
</dbReference>
<dbReference type="FunCoup" id="L0AB55">
    <property type="interactions" value="187"/>
</dbReference>
<dbReference type="InParanoid" id="L0AB55"/>
<proteinExistence type="predicted"/>
<accession>L0AB55</accession>